<name>A0AAV3YCQ3_9GAST</name>
<dbReference type="EMBL" id="BLXT01000807">
    <property type="protein sequence ID" value="GFN80202.1"/>
    <property type="molecule type" value="Genomic_DNA"/>
</dbReference>
<dbReference type="AlphaFoldDB" id="A0AAV3YCQ3"/>
<dbReference type="Proteomes" id="UP000735302">
    <property type="component" value="Unassembled WGS sequence"/>
</dbReference>
<proteinExistence type="predicted"/>
<sequence>MEVTDDLQSEVEDVMLKLASGNGEVKALCIPDAICDVIVGNLEGARSPEDSDMSMVVGAATTRAQAKREAVIKPLRVPDIEGHVGVDREH</sequence>
<evidence type="ECO:0000313" key="2">
    <source>
        <dbReference type="Proteomes" id="UP000735302"/>
    </source>
</evidence>
<protein>
    <submittedName>
        <fullName evidence="1">Uncharacterized protein</fullName>
    </submittedName>
</protein>
<evidence type="ECO:0000313" key="1">
    <source>
        <dbReference type="EMBL" id="GFN80202.1"/>
    </source>
</evidence>
<keyword evidence="2" id="KW-1185">Reference proteome</keyword>
<reference evidence="1 2" key="1">
    <citation type="journal article" date="2021" name="Elife">
        <title>Chloroplast acquisition without the gene transfer in kleptoplastic sea slugs, Plakobranchus ocellatus.</title>
        <authorList>
            <person name="Maeda T."/>
            <person name="Takahashi S."/>
            <person name="Yoshida T."/>
            <person name="Shimamura S."/>
            <person name="Takaki Y."/>
            <person name="Nagai Y."/>
            <person name="Toyoda A."/>
            <person name="Suzuki Y."/>
            <person name="Arimoto A."/>
            <person name="Ishii H."/>
            <person name="Satoh N."/>
            <person name="Nishiyama T."/>
            <person name="Hasebe M."/>
            <person name="Maruyama T."/>
            <person name="Minagawa J."/>
            <person name="Obokata J."/>
            <person name="Shigenobu S."/>
        </authorList>
    </citation>
    <scope>NUCLEOTIDE SEQUENCE [LARGE SCALE GENOMIC DNA]</scope>
</reference>
<accession>A0AAV3YCQ3</accession>
<organism evidence="1 2">
    <name type="scientific">Plakobranchus ocellatus</name>
    <dbReference type="NCBI Taxonomy" id="259542"/>
    <lineage>
        <taxon>Eukaryota</taxon>
        <taxon>Metazoa</taxon>
        <taxon>Spiralia</taxon>
        <taxon>Lophotrochozoa</taxon>
        <taxon>Mollusca</taxon>
        <taxon>Gastropoda</taxon>
        <taxon>Heterobranchia</taxon>
        <taxon>Euthyneura</taxon>
        <taxon>Panpulmonata</taxon>
        <taxon>Sacoglossa</taxon>
        <taxon>Placobranchoidea</taxon>
        <taxon>Plakobranchidae</taxon>
        <taxon>Plakobranchus</taxon>
    </lineage>
</organism>
<gene>
    <name evidence="1" type="ORF">PoB_000670800</name>
</gene>
<comment type="caution">
    <text evidence="1">The sequence shown here is derived from an EMBL/GenBank/DDBJ whole genome shotgun (WGS) entry which is preliminary data.</text>
</comment>